<reference evidence="2 3" key="1">
    <citation type="journal article" date="2021" name="Sci. Rep.">
        <title>Chromosome anchoring in Senegalese sole (Solea senegalensis) reveals sex-associated markers and genome rearrangements in flatfish.</title>
        <authorList>
            <person name="Guerrero-Cozar I."/>
            <person name="Gomez-Garrido J."/>
            <person name="Berbel C."/>
            <person name="Martinez-Blanch J.F."/>
            <person name="Alioto T."/>
            <person name="Claros M.G."/>
            <person name="Gagnaire P.A."/>
            <person name="Manchado M."/>
        </authorList>
    </citation>
    <scope>NUCLEOTIDE SEQUENCE [LARGE SCALE GENOMIC DNA]</scope>
    <source>
        <strain evidence="2">Sse05_10M</strain>
    </source>
</reference>
<dbReference type="EMBL" id="JAGKHQ010001686">
    <property type="protein sequence ID" value="KAG7453987.1"/>
    <property type="molecule type" value="Genomic_DNA"/>
</dbReference>
<dbReference type="AlphaFoldDB" id="A0AAV6PAB4"/>
<feature type="region of interest" description="Disordered" evidence="1">
    <location>
        <begin position="1"/>
        <end position="37"/>
    </location>
</feature>
<protein>
    <submittedName>
        <fullName evidence="2">Uncharacterized protein</fullName>
    </submittedName>
</protein>
<comment type="caution">
    <text evidence="2">The sequence shown here is derived from an EMBL/GenBank/DDBJ whole genome shotgun (WGS) entry which is preliminary data.</text>
</comment>
<keyword evidence="3" id="KW-1185">Reference proteome</keyword>
<sequence length="50" mass="5428">MEDTEQRRRTNMTIYGQSDVAAPNCQPSTPPPTSPLLNTSTLSCCRSCPA</sequence>
<organism evidence="2 3">
    <name type="scientific">Solea senegalensis</name>
    <name type="common">Senegalese sole</name>
    <dbReference type="NCBI Taxonomy" id="28829"/>
    <lineage>
        <taxon>Eukaryota</taxon>
        <taxon>Metazoa</taxon>
        <taxon>Chordata</taxon>
        <taxon>Craniata</taxon>
        <taxon>Vertebrata</taxon>
        <taxon>Euteleostomi</taxon>
        <taxon>Actinopterygii</taxon>
        <taxon>Neopterygii</taxon>
        <taxon>Teleostei</taxon>
        <taxon>Neoteleostei</taxon>
        <taxon>Acanthomorphata</taxon>
        <taxon>Carangaria</taxon>
        <taxon>Pleuronectiformes</taxon>
        <taxon>Pleuronectoidei</taxon>
        <taxon>Soleidae</taxon>
        <taxon>Solea</taxon>
    </lineage>
</organism>
<name>A0AAV6PAB4_SOLSE</name>
<gene>
    <name evidence="2" type="ORF">JOB18_017065</name>
</gene>
<accession>A0AAV6PAB4</accession>
<feature type="non-terminal residue" evidence="2">
    <location>
        <position position="50"/>
    </location>
</feature>
<evidence type="ECO:0000313" key="2">
    <source>
        <dbReference type="EMBL" id="KAG7453987.1"/>
    </source>
</evidence>
<proteinExistence type="predicted"/>
<dbReference type="Proteomes" id="UP000693946">
    <property type="component" value="Unassembled WGS sequence"/>
</dbReference>
<evidence type="ECO:0000313" key="3">
    <source>
        <dbReference type="Proteomes" id="UP000693946"/>
    </source>
</evidence>
<evidence type="ECO:0000256" key="1">
    <source>
        <dbReference type="SAM" id="MobiDB-lite"/>
    </source>
</evidence>